<dbReference type="EMBL" id="CP036262">
    <property type="protein sequence ID" value="QDS96256.1"/>
    <property type="molecule type" value="Genomic_DNA"/>
</dbReference>
<comment type="catalytic activity">
    <reaction evidence="4">
        <text>3-deoxy-alpha-D-manno-oct-2-ulosonate + CTP = CMP-3-deoxy-beta-D-manno-octulosonate + diphosphate</text>
        <dbReference type="Rhea" id="RHEA:23448"/>
        <dbReference type="ChEBI" id="CHEBI:33019"/>
        <dbReference type="ChEBI" id="CHEBI:37563"/>
        <dbReference type="ChEBI" id="CHEBI:85986"/>
        <dbReference type="ChEBI" id="CHEBI:85987"/>
        <dbReference type="EC" id="2.7.7.38"/>
    </reaction>
</comment>
<evidence type="ECO:0000256" key="1">
    <source>
        <dbReference type="ARBA" id="ARBA00022679"/>
    </source>
</evidence>
<dbReference type="EC" id="2.7.7.38" evidence="4"/>
<evidence type="ECO:0000313" key="6">
    <source>
        <dbReference type="Proteomes" id="UP000320672"/>
    </source>
</evidence>
<dbReference type="Gene3D" id="3.90.550.10">
    <property type="entry name" value="Spore Coat Polysaccharide Biosynthesis Protein SpsA, Chain A"/>
    <property type="match status" value="1"/>
</dbReference>
<dbReference type="NCBIfam" id="NF003952">
    <property type="entry name" value="PRK05450.1-5"/>
    <property type="match status" value="1"/>
</dbReference>
<proteinExistence type="inferred from homology"/>
<dbReference type="InterPro" id="IPR003329">
    <property type="entry name" value="Cytidylyl_trans"/>
</dbReference>
<reference evidence="5 6" key="1">
    <citation type="submission" date="2019-02" db="EMBL/GenBank/DDBJ databases">
        <title>Deep-cultivation of Planctomycetes and their phenomic and genomic characterization uncovers novel biology.</title>
        <authorList>
            <person name="Wiegand S."/>
            <person name="Jogler M."/>
            <person name="Boedeker C."/>
            <person name="Pinto D."/>
            <person name="Vollmers J."/>
            <person name="Rivas-Marin E."/>
            <person name="Kohn T."/>
            <person name="Peeters S.H."/>
            <person name="Heuer A."/>
            <person name="Rast P."/>
            <person name="Oberbeckmann S."/>
            <person name="Bunk B."/>
            <person name="Jeske O."/>
            <person name="Meyerdierks A."/>
            <person name="Storesund J.E."/>
            <person name="Kallscheuer N."/>
            <person name="Luecker S."/>
            <person name="Lage O.M."/>
            <person name="Pohl T."/>
            <person name="Merkel B.J."/>
            <person name="Hornburger P."/>
            <person name="Mueller R.-W."/>
            <person name="Bruemmer F."/>
            <person name="Labrenz M."/>
            <person name="Spormann A.M."/>
            <person name="Op den Camp H."/>
            <person name="Overmann J."/>
            <person name="Amann R."/>
            <person name="Jetten M.S.M."/>
            <person name="Mascher T."/>
            <person name="Medema M.H."/>
            <person name="Devos D.P."/>
            <person name="Kaster A.-K."/>
            <person name="Ovreas L."/>
            <person name="Rohde M."/>
            <person name="Galperin M.Y."/>
            <person name="Jogler C."/>
        </authorList>
    </citation>
    <scope>NUCLEOTIDE SEQUENCE [LARGE SCALE GENOMIC DNA]</scope>
    <source>
        <strain evidence="5 6">FF011L</strain>
    </source>
</reference>
<dbReference type="NCBIfam" id="NF009905">
    <property type="entry name" value="PRK13368.1"/>
    <property type="match status" value="1"/>
</dbReference>
<dbReference type="GO" id="GO:0033468">
    <property type="term" value="P:CMP-keto-3-deoxy-D-manno-octulosonic acid biosynthetic process"/>
    <property type="evidence" value="ECO:0007669"/>
    <property type="project" value="UniProtKB-UniRule"/>
</dbReference>
<keyword evidence="1 4" id="KW-0808">Transferase</keyword>
<sequence length="250" mass="27042">MKIHAVIPARLASSRLPEKLLLQVGGRSVLQHTYDAVSQAKGIEQVTVAVDDPRLAQEVDGFGGNALMTSLDCQSGTDRVAEVAQAWPDVEIFVNVQGDEPEIDPAAIELVAQLLADHPEASIATVATPIRAMEPLNDPNCVKVVVGTGGEGLYFSRSPIPHVRGGVTAAALEAEPPLFWQHVGLYAYRRSFLLWFAQQPPAALEQAEKLEQLRALATGHKIIVGRVDSAATGIDTLDDFEAFCQRFERK</sequence>
<dbReference type="NCBIfam" id="TIGR00466">
    <property type="entry name" value="kdsB"/>
    <property type="match status" value="1"/>
</dbReference>
<dbReference type="HAMAP" id="MF_00057">
    <property type="entry name" value="KdsB"/>
    <property type="match status" value="1"/>
</dbReference>
<dbReference type="KEGG" id="rml:FF011L_50640"/>
<gene>
    <name evidence="5" type="primary">kpsU</name>
    <name evidence="4" type="synonym">kdsB</name>
    <name evidence="5" type="ORF">FF011L_50640</name>
</gene>
<dbReference type="Pfam" id="PF02348">
    <property type="entry name" value="CTP_transf_3"/>
    <property type="match status" value="1"/>
</dbReference>
<keyword evidence="6" id="KW-1185">Reference proteome</keyword>
<dbReference type="GO" id="GO:0009103">
    <property type="term" value="P:lipopolysaccharide biosynthetic process"/>
    <property type="evidence" value="ECO:0007669"/>
    <property type="project" value="UniProtKB-UniRule"/>
</dbReference>
<organism evidence="5 6">
    <name type="scientific">Roseimaritima multifibrata</name>
    <dbReference type="NCBI Taxonomy" id="1930274"/>
    <lineage>
        <taxon>Bacteria</taxon>
        <taxon>Pseudomonadati</taxon>
        <taxon>Planctomycetota</taxon>
        <taxon>Planctomycetia</taxon>
        <taxon>Pirellulales</taxon>
        <taxon>Pirellulaceae</taxon>
        <taxon>Roseimaritima</taxon>
    </lineage>
</organism>
<dbReference type="AlphaFoldDB" id="A0A517MMZ3"/>
<comment type="subcellular location">
    <subcellularLocation>
        <location evidence="4">Cytoplasm</location>
    </subcellularLocation>
</comment>
<evidence type="ECO:0000313" key="5">
    <source>
        <dbReference type="EMBL" id="QDS96256.1"/>
    </source>
</evidence>
<evidence type="ECO:0000256" key="2">
    <source>
        <dbReference type="ARBA" id="ARBA00022695"/>
    </source>
</evidence>
<keyword evidence="2 4" id="KW-0548">Nucleotidyltransferase</keyword>
<protein>
    <recommendedName>
        <fullName evidence="4">3-deoxy-manno-octulosonate cytidylyltransferase</fullName>
        <ecNumber evidence="4">2.7.7.38</ecNumber>
    </recommendedName>
    <alternativeName>
        <fullName evidence="4">CMP-2-keto-3-deoxyoctulosonic acid synthase</fullName>
        <shortName evidence="4">CKS</shortName>
        <shortName evidence="4">CMP-KDO synthase</shortName>
    </alternativeName>
</protein>
<dbReference type="PANTHER" id="PTHR42866">
    <property type="entry name" value="3-DEOXY-MANNO-OCTULOSONATE CYTIDYLYLTRANSFERASE"/>
    <property type="match status" value="1"/>
</dbReference>
<dbReference type="InterPro" id="IPR029044">
    <property type="entry name" value="Nucleotide-diphossugar_trans"/>
</dbReference>
<comment type="function">
    <text evidence="4">Activates KDO (a required 8-carbon sugar) for incorporation into bacterial lipopolysaccharide in Gram-negative bacteria.</text>
</comment>
<evidence type="ECO:0000256" key="4">
    <source>
        <dbReference type="HAMAP-Rule" id="MF_00057"/>
    </source>
</evidence>
<comment type="pathway">
    <text evidence="4">Nucleotide-sugar biosynthesis; CMP-3-deoxy-D-manno-octulosonate biosynthesis; CMP-3-deoxy-D-manno-octulosonate from 3-deoxy-D-manno-octulosonate and CTP: step 1/1.</text>
</comment>
<keyword evidence="3 4" id="KW-0448">Lipopolysaccharide biosynthesis</keyword>
<dbReference type="Proteomes" id="UP000320672">
    <property type="component" value="Chromosome"/>
</dbReference>
<accession>A0A517MMZ3</accession>
<keyword evidence="4" id="KW-0963">Cytoplasm</keyword>
<dbReference type="SUPFAM" id="SSF53448">
    <property type="entry name" value="Nucleotide-diphospho-sugar transferases"/>
    <property type="match status" value="1"/>
</dbReference>
<dbReference type="OrthoDB" id="9815559at2"/>
<dbReference type="CDD" id="cd02517">
    <property type="entry name" value="CMP-KDO-Synthetase"/>
    <property type="match status" value="1"/>
</dbReference>
<dbReference type="GO" id="GO:0005829">
    <property type="term" value="C:cytosol"/>
    <property type="evidence" value="ECO:0007669"/>
    <property type="project" value="TreeGrafter"/>
</dbReference>
<evidence type="ECO:0000256" key="3">
    <source>
        <dbReference type="ARBA" id="ARBA00022985"/>
    </source>
</evidence>
<dbReference type="UniPathway" id="UPA00358">
    <property type="reaction ID" value="UER00476"/>
</dbReference>
<dbReference type="PANTHER" id="PTHR42866:SF2">
    <property type="entry name" value="3-DEOXY-MANNO-OCTULOSONATE CYTIDYLYLTRANSFERASE, MITOCHONDRIAL"/>
    <property type="match status" value="1"/>
</dbReference>
<dbReference type="RefSeq" id="WP_145354426.1">
    <property type="nucleotide sequence ID" value="NZ_CP036262.1"/>
</dbReference>
<dbReference type="GO" id="GO:0008690">
    <property type="term" value="F:3-deoxy-manno-octulosonate cytidylyltransferase activity"/>
    <property type="evidence" value="ECO:0007669"/>
    <property type="project" value="UniProtKB-UniRule"/>
</dbReference>
<dbReference type="InterPro" id="IPR004528">
    <property type="entry name" value="KdsB"/>
</dbReference>
<comment type="similarity">
    <text evidence="4">Belongs to the KdsB family.</text>
</comment>
<name>A0A517MMZ3_9BACT</name>